<dbReference type="Pfam" id="PF00563">
    <property type="entry name" value="EAL"/>
    <property type="match status" value="1"/>
</dbReference>
<dbReference type="InterPro" id="IPR043128">
    <property type="entry name" value="Rev_trsase/Diguanyl_cyclase"/>
</dbReference>
<comment type="caution">
    <text evidence="5">The sequence shown here is derived from an EMBL/GenBank/DDBJ whole genome shotgun (WGS) entry which is preliminary data.</text>
</comment>
<keyword evidence="1" id="KW-0812">Transmembrane</keyword>
<dbReference type="SUPFAM" id="SSF55073">
    <property type="entry name" value="Nucleotide cyclase"/>
    <property type="match status" value="1"/>
</dbReference>
<dbReference type="CDD" id="cd01949">
    <property type="entry name" value="GGDEF"/>
    <property type="match status" value="1"/>
</dbReference>
<dbReference type="AlphaFoldDB" id="A0A3E1K622"/>
<gene>
    <name evidence="5" type="ORF">DZC52_13140</name>
</gene>
<dbReference type="InterPro" id="IPR001633">
    <property type="entry name" value="EAL_dom"/>
</dbReference>
<dbReference type="NCBIfam" id="TIGR00254">
    <property type="entry name" value="GGDEF"/>
    <property type="match status" value="1"/>
</dbReference>
<dbReference type="PROSITE" id="PS50883">
    <property type="entry name" value="EAL"/>
    <property type="match status" value="1"/>
</dbReference>
<dbReference type="Proteomes" id="UP000260351">
    <property type="component" value="Unassembled WGS sequence"/>
</dbReference>
<dbReference type="SMART" id="SM00267">
    <property type="entry name" value="GGDEF"/>
    <property type="match status" value="1"/>
</dbReference>
<name>A0A3E1K622_9GAMM</name>
<feature type="domain" description="HAMP" evidence="3">
    <location>
        <begin position="208"/>
        <end position="261"/>
    </location>
</feature>
<reference evidence="5 6" key="1">
    <citation type="submission" date="2018-08" db="EMBL/GenBank/DDBJ databases">
        <title>Wenzhouxiangella salilacus sp. nov., a novel bacterium isolated from a saline lake in Xinjiang Province, China.</title>
        <authorList>
            <person name="Han S."/>
        </authorList>
    </citation>
    <scope>NUCLEOTIDE SEQUENCE [LARGE SCALE GENOMIC DNA]</scope>
    <source>
        <strain evidence="5 6">XDB06</strain>
    </source>
</reference>
<evidence type="ECO:0000313" key="6">
    <source>
        <dbReference type="Proteomes" id="UP000260351"/>
    </source>
</evidence>
<evidence type="ECO:0000259" key="2">
    <source>
        <dbReference type="PROSITE" id="PS50883"/>
    </source>
</evidence>
<dbReference type="Gene3D" id="3.30.70.270">
    <property type="match status" value="1"/>
</dbReference>
<dbReference type="Pfam" id="PF00672">
    <property type="entry name" value="HAMP"/>
    <property type="match status" value="1"/>
</dbReference>
<evidence type="ECO:0000259" key="3">
    <source>
        <dbReference type="PROSITE" id="PS50885"/>
    </source>
</evidence>
<dbReference type="SUPFAM" id="SSF141868">
    <property type="entry name" value="EAL domain-like"/>
    <property type="match status" value="1"/>
</dbReference>
<dbReference type="CDD" id="cd06225">
    <property type="entry name" value="HAMP"/>
    <property type="match status" value="1"/>
</dbReference>
<dbReference type="InterPro" id="IPR003660">
    <property type="entry name" value="HAMP_dom"/>
</dbReference>
<organism evidence="5 6">
    <name type="scientific">Wenzhouxiangella sediminis</name>
    <dbReference type="NCBI Taxonomy" id="1792836"/>
    <lineage>
        <taxon>Bacteria</taxon>
        <taxon>Pseudomonadati</taxon>
        <taxon>Pseudomonadota</taxon>
        <taxon>Gammaproteobacteria</taxon>
        <taxon>Chromatiales</taxon>
        <taxon>Wenzhouxiangellaceae</taxon>
        <taxon>Wenzhouxiangella</taxon>
    </lineage>
</organism>
<evidence type="ECO:0000256" key="1">
    <source>
        <dbReference type="SAM" id="Phobius"/>
    </source>
</evidence>
<dbReference type="InterPro" id="IPR052155">
    <property type="entry name" value="Biofilm_reg_signaling"/>
</dbReference>
<accession>A0A3E1K622</accession>
<keyword evidence="1" id="KW-0472">Membrane</keyword>
<dbReference type="PANTHER" id="PTHR44757">
    <property type="entry name" value="DIGUANYLATE CYCLASE DGCP"/>
    <property type="match status" value="1"/>
</dbReference>
<dbReference type="GO" id="GO:0016020">
    <property type="term" value="C:membrane"/>
    <property type="evidence" value="ECO:0007669"/>
    <property type="project" value="InterPro"/>
</dbReference>
<dbReference type="CDD" id="cd01948">
    <property type="entry name" value="EAL"/>
    <property type="match status" value="1"/>
</dbReference>
<dbReference type="PANTHER" id="PTHR44757:SF2">
    <property type="entry name" value="BIOFILM ARCHITECTURE MAINTENANCE PROTEIN MBAA"/>
    <property type="match status" value="1"/>
</dbReference>
<dbReference type="PROSITE" id="PS50887">
    <property type="entry name" value="GGDEF"/>
    <property type="match status" value="1"/>
</dbReference>
<dbReference type="SMART" id="SM00304">
    <property type="entry name" value="HAMP"/>
    <property type="match status" value="1"/>
</dbReference>
<feature type="domain" description="EAL" evidence="2">
    <location>
        <begin position="447"/>
        <end position="700"/>
    </location>
</feature>
<proteinExistence type="predicted"/>
<dbReference type="EMBL" id="QUZK01000047">
    <property type="protein sequence ID" value="RFF29386.1"/>
    <property type="molecule type" value="Genomic_DNA"/>
</dbReference>
<evidence type="ECO:0000313" key="5">
    <source>
        <dbReference type="EMBL" id="RFF29386.1"/>
    </source>
</evidence>
<dbReference type="InterPro" id="IPR035919">
    <property type="entry name" value="EAL_sf"/>
</dbReference>
<dbReference type="InterPro" id="IPR000160">
    <property type="entry name" value="GGDEF_dom"/>
</dbReference>
<feature type="domain" description="GGDEF" evidence="4">
    <location>
        <begin position="297"/>
        <end position="438"/>
    </location>
</feature>
<dbReference type="Gene3D" id="6.10.340.10">
    <property type="match status" value="1"/>
</dbReference>
<dbReference type="SUPFAM" id="SSF158472">
    <property type="entry name" value="HAMP domain-like"/>
    <property type="match status" value="1"/>
</dbReference>
<dbReference type="PROSITE" id="PS50885">
    <property type="entry name" value="HAMP"/>
    <property type="match status" value="1"/>
</dbReference>
<keyword evidence="6" id="KW-1185">Reference proteome</keyword>
<feature type="transmembrane region" description="Helical" evidence="1">
    <location>
        <begin position="185"/>
        <end position="207"/>
    </location>
</feature>
<dbReference type="Gene3D" id="3.20.20.450">
    <property type="entry name" value="EAL domain"/>
    <property type="match status" value="1"/>
</dbReference>
<dbReference type="SMART" id="SM00052">
    <property type="entry name" value="EAL"/>
    <property type="match status" value="1"/>
</dbReference>
<keyword evidence="1" id="KW-1133">Transmembrane helix</keyword>
<dbReference type="GO" id="GO:0007165">
    <property type="term" value="P:signal transduction"/>
    <property type="evidence" value="ECO:0007669"/>
    <property type="project" value="InterPro"/>
</dbReference>
<sequence length="707" mass="77817">MLLAAVALLGALALLWVTGTRNNEALVEQSSRAILDNALSDLQLRGEVTLEHLAEELPNLMYFYDFSGLRSALAPVLARDDVEYVQVFDLEGRLIHDGKRVLERFGERMDDPLADTVIAAVGRPEDRPLALWSEHRLDLSRTLMLGSVPLGGVRLGLSRGAADAAVTREQAELTQRLRGRFESQMHWLFVAFSILVLGAAGAAWLIARGLLRPIRALAAAADRIEHGQFEPVEGPNPRGDELGKLVQSFNRMALSLRDHDREIRRLAYQDALTGLPNRLMFRELLDQAVGDQDHELTGLGLLFIDLDDFKRINDTLGHDAGDLVLTEFARRLQDRVAAFAGHSEAERPVIARLGGDEFVALLTGGDIKERCTTLARSILSSLGEAFQVGDRQLFLSASIGVSSFPDDARSARQLLKCGDLAMYQAKLEGKNGLFFYRDHLRAAAEENLRLEQLLRESLERGEVDLNYQPIVALDSGRVVGAEALLRWHHPELGQVEPDRFIAVAESSTLIDELGRFVLARACHDAAAWQESCPGLRVGVNISGRQLLRRDLVHLVEQSLAESGLPAACLSLELTESSLLHDRDLAAETLLALRQRDINVWLDDFGTGFSGLNHLRQLRVSGVKIDRSFVADILSDPDDLALSSAIIAMAHSVGMRVIAEGVESREQLELLRDNGCDLVQGFLLARPMPAAEIAAFRPEPGLFDPASD</sequence>
<dbReference type="Pfam" id="PF00990">
    <property type="entry name" value="GGDEF"/>
    <property type="match status" value="1"/>
</dbReference>
<protein>
    <submittedName>
        <fullName evidence="5">EAL domain-containing protein</fullName>
    </submittedName>
</protein>
<evidence type="ECO:0000259" key="4">
    <source>
        <dbReference type="PROSITE" id="PS50887"/>
    </source>
</evidence>
<dbReference type="InterPro" id="IPR029787">
    <property type="entry name" value="Nucleotide_cyclase"/>
</dbReference>